<feature type="domain" description="PUL" evidence="5">
    <location>
        <begin position="310"/>
        <end position="634"/>
    </location>
</feature>
<evidence type="ECO:0000313" key="7">
    <source>
        <dbReference type="EMBL" id="KIO29225.1"/>
    </source>
</evidence>
<dbReference type="GO" id="GO:0006508">
    <property type="term" value="P:proteolysis"/>
    <property type="evidence" value="ECO:0007669"/>
    <property type="project" value="UniProtKB-KW"/>
</dbReference>
<feature type="domain" description="PPPDE" evidence="6">
    <location>
        <begin position="3"/>
        <end position="148"/>
    </location>
</feature>
<dbReference type="Pfam" id="PF05903">
    <property type="entry name" value="Peptidase_C97"/>
    <property type="match status" value="1"/>
</dbReference>
<dbReference type="OrthoDB" id="21221at2759"/>
<evidence type="ECO:0008006" key="9">
    <source>
        <dbReference type="Google" id="ProtNLM"/>
    </source>
</evidence>
<dbReference type="Gene3D" id="1.25.10.10">
    <property type="entry name" value="Leucine-rich Repeat Variant"/>
    <property type="match status" value="1"/>
</dbReference>
<dbReference type="PROSITE" id="PS51858">
    <property type="entry name" value="PPPDE"/>
    <property type="match status" value="1"/>
</dbReference>
<dbReference type="Pfam" id="PF00085">
    <property type="entry name" value="Thioredoxin"/>
    <property type="match status" value="1"/>
</dbReference>
<dbReference type="InterPro" id="IPR036249">
    <property type="entry name" value="Thioredoxin-like_sf"/>
</dbReference>
<evidence type="ECO:0000259" key="6">
    <source>
        <dbReference type="PROSITE" id="PS51858"/>
    </source>
</evidence>
<evidence type="ECO:0000259" key="4">
    <source>
        <dbReference type="PROSITE" id="PS51352"/>
    </source>
</evidence>
<dbReference type="SMART" id="SM01179">
    <property type="entry name" value="DUF862"/>
    <property type="match status" value="1"/>
</dbReference>
<evidence type="ECO:0000256" key="3">
    <source>
        <dbReference type="ARBA" id="ARBA00022801"/>
    </source>
</evidence>
<dbReference type="SUPFAM" id="SSF52833">
    <property type="entry name" value="Thioredoxin-like"/>
    <property type="match status" value="1"/>
</dbReference>
<dbReference type="GO" id="GO:0070646">
    <property type="term" value="P:protein modification by small protein removal"/>
    <property type="evidence" value="ECO:0007669"/>
    <property type="project" value="TreeGrafter"/>
</dbReference>
<dbReference type="InterPro" id="IPR011989">
    <property type="entry name" value="ARM-like"/>
</dbReference>
<dbReference type="STRING" id="1051891.A0A0C3QDT6"/>
<evidence type="ECO:0000256" key="1">
    <source>
        <dbReference type="ARBA" id="ARBA00008140"/>
    </source>
</evidence>
<dbReference type="Gene3D" id="3.40.30.10">
    <property type="entry name" value="Glutaredoxin"/>
    <property type="match status" value="1"/>
</dbReference>
<dbReference type="InterPro" id="IPR013535">
    <property type="entry name" value="PUL_dom"/>
</dbReference>
<evidence type="ECO:0000313" key="8">
    <source>
        <dbReference type="Proteomes" id="UP000054248"/>
    </source>
</evidence>
<gene>
    <name evidence="7" type="ORF">M407DRAFT_228213</name>
</gene>
<dbReference type="Gene3D" id="3.90.1720.30">
    <property type="entry name" value="PPPDE domains"/>
    <property type="match status" value="1"/>
</dbReference>
<dbReference type="Proteomes" id="UP000054248">
    <property type="component" value="Unassembled WGS sequence"/>
</dbReference>
<reference evidence="8" key="2">
    <citation type="submission" date="2015-01" db="EMBL/GenBank/DDBJ databases">
        <title>Evolutionary Origins and Diversification of the Mycorrhizal Mutualists.</title>
        <authorList>
            <consortium name="DOE Joint Genome Institute"/>
            <consortium name="Mycorrhizal Genomics Consortium"/>
            <person name="Kohler A."/>
            <person name="Kuo A."/>
            <person name="Nagy L.G."/>
            <person name="Floudas D."/>
            <person name="Copeland A."/>
            <person name="Barry K.W."/>
            <person name="Cichocki N."/>
            <person name="Veneault-Fourrey C."/>
            <person name="LaButti K."/>
            <person name="Lindquist E.A."/>
            <person name="Lipzen A."/>
            <person name="Lundell T."/>
            <person name="Morin E."/>
            <person name="Murat C."/>
            <person name="Riley R."/>
            <person name="Ohm R."/>
            <person name="Sun H."/>
            <person name="Tunlid A."/>
            <person name="Henrissat B."/>
            <person name="Grigoriev I.V."/>
            <person name="Hibbett D.S."/>
            <person name="Martin F."/>
        </authorList>
    </citation>
    <scope>NUCLEOTIDE SEQUENCE [LARGE SCALE GENOMIC DNA]</scope>
    <source>
        <strain evidence="8">MUT 4182</strain>
    </source>
</reference>
<organism evidence="7 8">
    <name type="scientific">Tulasnella calospora MUT 4182</name>
    <dbReference type="NCBI Taxonomy" id="1051891"/>
    <lineage>
        <taxon>Eukaryota</taxon>
        <taxon>Fungi</taxon>
        <taxon>Dikarya</taxon>
        <taxon>Basidiomycota</taxon>
        <taxon>Agaricomycotina</taxon>
        <taxon>Agaricomycetes</taxon>
        <taxon>Cantharellales</taxon>
        <taxon>Tulasnellaceae</taxon>
        <taxon>Tulasnella</taxon>
    </lineage>
</organism>
<dbReference type="PROSITE" id="PS51396">
    <property type="entry name" value="PUL"/>
    <property type="match status" value="1"/>
</dbReference>
<protein>
    <recommendedName>
        <fullName evidence="9">Thioredoxin domain-containing protein</fullName>
    </recommendedName>
</protein>
<comment type="similarity">
    <text evidence="1">Belongs to the DeSI family.</text>
</comment>
<accession>A0A0C3QDT6</accession>
<dbReference type="GO" id="GO:0008233">
    <property type="term" value="F:peptidase activity"/>
    <property type="evidence" value="ECO:0007669"/>
    <property type="project" value="UniProtKB-KW"/>
</dbReference>
<dbReference type="HOGENOM" id="CLU_033441_0_0_1"/>
<dbReference type="InterPro" id="IPR013766">
    <property type="entry name" value="Thioredoxin_domain"/>
</dbReference>
<dbReference type="PANTHER" id="PTHR12378">
    <property type="entry name" value="DESUMOYLATING ISOPEPTIDASE"/>
    <property type="match status" value="1"/>
</dbReference>
<dbReference type="InterPro" id="IPR042266">
    <property type="entry name" value="PPPDE_sf"/>
</dbReference>
<keyword evidence="8" id="KW-1185">Reference proteome</keyword>
<name>A0A0C3QDT6_9AGAM</name>
<dbReference type="InterPro" id="IPR017937">
    <property type="entry name" value="Thioredoxin_CS"/>
</dbReference>
<evidence type="ECO:0000259" key="5">
    <source>
        <dbReference type="PROSITE" id="PS51396"/>
    </source>
</evidence>
<dbReference type="Pfam" id="PF08324">
    <property type="entry name" value="PUL"/>
    <property type="match status" value="1"/>
</dbReference>
<evidence type="ECO:0000256" key="2">
    <source>
        <dbReference type="ARBA" id="ARBA00022670"/>
    </source>
</evidence>
<feature type="domain" description="Thioredoxin" evidence="4">
    <location>
        <begin position="159"/>
        <end position="293"/>
    </location>
</feature>
<keyword evidence="2" id="KW-0645">Protease</keyword>
<dbReference type="PROSITE" id="PS00194">
    <property type="entry name" value="THIOREDOXIN_1"/>
    <property type="match status" value="1"/>
</dbReference>
<keyword evidence="3" id="KW-0378">Hydrolase</keyword>
<dbReference type="AlphaFoldDB" id="A0A0C3QDT6"/>
<proteinExistence type="inferred from homology"/>
<reference evidence="7 8" key="1">
    <citation type="submission" date="2014-04" db="EMBL/GenBank/DDBJ databases">
        <authorList>
            <consortium name="DOE Joint Genome Institute"/>
            <person name="Kuo A."/>
            <person name="Girlanda M."/>
            <person name="Perotto S."/>
            <person name="Kohler A."/>
            <person name="Nagy L.G."/>
            <person name="Floudas D."/>
            <person name="Copeland A."/>
            <person name="Barry K.W."/>
            <person name="Cichocki N."/>
            <person name="Veneault-Fourrey C."/>
            <person name="LaButti K."/>
            <person name="Lindquist E.A."/>
            <person name="Lipzen A."/>
            <person name="Lundell T."/>
            <person name="Morin E."/>
            <person name="Murat C."/>
            <person name="Sun H."/>
            <person name="Tunlid A."/>
            <person name="Henrissat B."/>
            <person name="Grigoriev I.V."/>
            <person name="Hibbett D.S."/>
            <person name="Martin F."/>
            <person name="Nordberg H.P."/>
            <person name="Cantor M.N."/>
            <person name="Hua S.X."/>
        </authorList>
    </citation>
    <scope>NUCLEOTIDE SEQUENCE [LARGE SCALE GENOMIC DNA]</scope>
    <source>
        <strain evidence="7 8">MUT 4182</strain>
    </source>
</reference>
<dbReference type="PANTHER" id="PTHR12378:SF7">
    <property type="entry name" value="DESUMOYLATING ISOPEPTIDASE 1"/>
    <property type="match status" value="1"/>
</dbReference>
<dbReference type="InterPro" id="IPR008580">
    <property type="entry name" value="PPPDE_dom"/>
</dbReference>
<sequence length="646" mass="70183">MGYPVKLYVYDLSNGMARNMSFQLTGKQIDGIWHTSVVVFGREVYYGPYNAGPGIQVVLPGQSHHGRPLKVEDIGETDLDEDTFWEYISEIQQEWTGDKYHLLDFNCNSFTNDCVGFLTGRSIPSWIINLPADFLSTPFGQSMRPMIDNMFRRAVPTSATPVPAPPNFPTSSTSSFDSNTLTTPIQIAGSSASFNSLLHSNRIVVAFFTSDTCPPCGMIAPVFKQIAEDKNRPGVAFVEVNMQNSMSGAAAVAREWGIRATPTFLFFLDGVKTSELKGANAPELKTQIDLLFFEAFPPHPHTKLDLPTIRKTSLTPIIYTQPPNFDAALSKLQSFVDASPNVADKDSCKRTFGDAVVPKLKARFPPTSGKDKSIAPPNLAPDFLPGFANVSRDLLNALPPAELFPVIDLWRIAVLDAEVAKWLSLSSTRADGKETDITGLIFSKVREAQDSSPSGAPRNLLLTTLRLASNCFAHTTLARHVLTPSPTAISPTPPRSLLTSILVPALLHDDVSTRTAAASLAFDVAAYVQKPLMEQARNGTSTGANQTIDGQSDGDWEVEMISALVEALGKENGSEEVVHRLTASLAFIVHLSPNFTDSLGPLLEVLSAKDALHKKLEAGGCGEKGVVKDEIRRLIRETESLCYSAA</sequence>
<dbReference type="PROSITE" id="PS51352">
    <property type="entry name" value="THIOREDOXIN_2"/>
    <property type="match status" value="1"/>
</dbReference>
<dbReference type="CDD" id="cd02947">
    <property type="entry name" value="TRX_family"/>
    <property type="match status" value="1"/>
</dbReference>
<dbReference type="EMBL" id="KN822985">
    <property type="protein sequence ID" value="KIO29225.1"/>
    <property type="molecule type" value="Genomic_DNA"/>
</dbReference>